<evidence type="ECO:0000256" key="1">
    <source>
        <dbReference type="SAM" id="MobiDB-lite"/>
    </source>
</evidence>
<feature type="compositionally biased region" description="Polar residues" evidence="1">
    <location>
        <begin position="56"/>
        <end position="65"/>
    </location>
</feature>
<name>A0ABN8YH61_RANTA</name>
<protein>
    <submittedName>
        <fullName evidence="2">Uncharacterized protein</fullName>
    </submittedName>
</protein>
<feature type="compositionally biased region" description="Low complexity" evidence="1">
    <location>
        <begin position="80"/>
        <end position="90"/>
    </location>
</feature>
<accession>A0ABN8YH61</accession>
<feature type="region of interest" description="Disordered" evidence="1">
    <location>
        <begin position="50"/>
        <end position="94"/>
    </location>
</feature>
<gene>
    <name evidence="2" type="ORF">MRATA1EN1_LOCUS8874</name>
</gene>
<evidence type="ECO:0000313" key="2">
    <source>
        <dbReference type="EMBL" id="CAI9159912.1"/>
    </source>
</evidence>
<feature type="region of interest" description="Disordered" evidence="1">
    <location>
        <begin position="1"/>
        <end position="38"/>
    </location>
</feature>
<sequence length="178" mass="18808">MLGHQASARGRVAGCRAPHSWRRGRDSGEAAGRPPTWSLCPRHSRVHVSGCGRTDGGTTEASSAHRSLGNWLPARPPPSGLRSGPSSVSRAAGPRGNRVPALCFGFLICRSSLGRTLCLIVLKSPLYPVIGGLAWHTPAAHIPRGRGPHGWSQAAGVEARRWSGALALSPPFKLRGRI</sequence>
<dbReference type="Proteomes" id="UP001176941">
    <property type="component" value="Chromosome 19"/>
</dbReference>
<dbReference type="EMBL" id="OX459955">
    <property type="protein sequence ID" value="CAI9159912.1"/>
    <property type="molecule type" value="Genomic_DNA"/>
</dbReference>
<organism evidence="2 3">
    <name type="scientific">Rangifer tarandus platyrhynchus</name>
    <name type="common">Svalbard reindeer</name>
    <dbReference type="NCBI Taxonomy" id="3082113"/>
    <lineage>
        <taxon>Eukaryota</taxon>
        <taxon>Metazoa</taxon>
        <taxon>Chordata</taxon>
        <taxon>Craniata</taxon>
        <taxon>Vertebrata</taxon>
        <taxon>Euteleostomi</taxon>
        <taxon>Mammalia</taxon>
        <taxon>Eutheria</taxon>
        <taxon>Laurasiatheria</taxon>
        <taxon>Artiodactyla</taxon>
        <taxon>Ruminantia</taxon>
        <taxon>Pecora</taxon>
        <taxon>Cervidae</taxon>
        <taxon>Odocoileinae</taxon>
        <taxon>Rangifer</taxon>
    </lineage>
</organism>
<keyword evidence="3" id="KW-1185">Reference proteome</keyword>
<proteinExistence type="predicted"/>
<evidence type="ECO:0000313" key="3">
    <source>
        <dbReference type="Proteomes" id="UP001176941"/>
    </source>
</evidence>
<reference evidence="2" key="1">
    <citation type="submission" date="2023-04" db="EMBL/GenBank/DDBJ databases">
        <authorList>
            <consortium name="ELIXIR-Norway"/>
        </authorList>
    </citation>
    <scope>NUCLEOTIDE SEQUENCE [LARGE SCALE GENOMIC DNA]</scope>
</reference>